<feature type="region of interest" description="Disordered" evidence="1">
    <location>
        <begin position="1"/>
        <end position="24"/>
    </location>
</feature>
<dbReference type="AlphaFoldDB" id="A0A0A6XAH6"/>
<keyword evidence="4" id="KW-1185">Reference proteome</keyword>
<dbReference type="InterPro" id="IPR018391">
    <property type="entry name" value="PQQ_b-propeller_rpt"/>
</dbReference>
<dbReference type="EMBL" id="JRTT01000013">
    <property type="protein sequence ID" value="KHD77107.1"/>
    <property type="molecule type" value="Genomic_DNA"/>
</dbReference>
<dbReference type="InterPro" id="IPR002372">
    <property type="entry name" value="PQQ_rpt_dom"/>
</dbReference>
<evidence type="ECO:0000259" key="2">
    <source>
        <dbReference type="Pfam" id="PF13360"/>
    </source>
</evidence>
<evidence type="ECO:0000313" key="3">
    <source>
        <dbReference type="EMBL" id="KHD77107.1"/>
    </source>
</evidence>
<accession>A0A0A6XAH6</accession>
<dbReference type="PANTHER" id="PTHR34512:SF30">
    <property type="entry name" value="OUTER MEMBRANE PROTEIN ASSEMBLY FACTOR BAMB"/>
    <property type="match status" value="1"/>
</dbReference>
<protein>
    <recommendedName>
        <fullName evidence="2">Pyrrolo-quinoline quinone repeat domain-containing protein</fullName>
    </recommendedName>
</protein>
<dbReference type="SMART" id="SM00564">
    <property type="entry name" value="PQQ"/>
    <property type="match status" value="2"/>
</dbReference>
<dbReference type="InterPro" id="IPR011047">
    <property type="entry name" value="Quinoprotein_ADH-like_sf"/>
</dbReference>
<dbReference type="Pfam" id="PF13360">
    <property type="entry name" value="PQQ_2"/>
    <property type="match status" value="1"/>
</dbReference>
<dbReference type="eggNOG" id="COG1520">
    <property type="taxonomic scope" value="Bacteria"/>
</dbReference>
<proteinExistence type="predicted"/>
<organism evidence="3 4">
    <name type="scientific">Actinoplanes utahensis</name>
    <dbReference type="NCBI Taxonomy" id="1869"/>
    <lineage>
        <taxon>Bacteria</taxon>
        <taxon>Bacillati</taxon>
        <taxon>Actinomycetota</taxon>
        <taxon>Actinomycetes</taxon>
        <taxon>Micromonosporales</taxon>
        <taxon>Micromonosporaceae</taxon>
        <taxon>Actinoplanes</taxon>
    </lineage>
</organism>
<dbReference type="STRING" id="1869.MB27_13475"/>
<sequence>MTVIDLGDVSGPQPERAGSGGPLAGEFRRGTVRRLALAAMAVVCAVALGASARPVPPLVHELWSGPITEQDRIAFDGDTLFLHRYNGWENVLSALDAATGTVRWTRPLGKQVFELDSAASVGVILLPGDERTVRATNTDGSTTLVTFASSVIAIDPATGRDLWRRSGGYEYTARRDGILLTDRGDDGMLTRGRLVHPRTGAVIWERPLPRADSYATEFRHGAPFRLVAVTPAGDVTVLNYADGAPVVTGRIPWLSGAAAGDGGSSLSTAPGLLLVNRTEKGSGSVTAYRIDTLDRLWHRDGDQHLSSHECGPVVCLVNIDSFQALDPLTGALRWAGSGYPSTFGTSDGDVLMTSAAGDDTETMVRDAATGRQRGSAIRGWPAFSTVDAGHVLFLHNSPPNPAPAAVRRLDLATGGVTLLGDLPLVGSGRCTSAGRYLACYSAGRLVVSTVSGG</sequence>
<comment type="caution">
    <text evidence="3">The sequence shown here is derived from an EMBL/GenBank/DDBJ whole genome shotgun (WGS) entry which is preliminary data.</text>
</comment>
<dbReference type="Gene3D" id="2.130.10.10">
    <property type="entry name" value="YVTN repeat-like/Quinoprotein amine dehydrogenase"/>
    <property type="match status" value="1"/>
</dbReference>
<dbReference type="SUPFAM" id="SSF50998">
    <property type="entry name" value="Quinoprotein alcohol dehydrogenase-like"/>
    <property type="match status" value="1"/>
</dbReference>
<evidence type="ECO:0000256" key="1">
    <source>
        <dbReference type="SAM" id="MobiDB-lite"/>
    </source>
</evidence>
<dbReference type="Proteomes" id="UP000054537">
    <property type="component" value="Unassembled WGS sequence"/>
</dbReference>
<name>A0A0A6XAH6_ACTUT</name>
<dbReference type="PANTHER" id="PTHR34512">
    <property type="entry name" value="CELL SURFACE PROTEIN"/>
    <property type="match status" value="1"/>
</dbReference>
<feature type="domain" description="Pyrrolo-quinoline quinone repeat" evidence="2">
    <location>
        <begin position="63"/>
        <end position="218"/>
    </location>
</feature>
<evidence type="ECO:0000313" key="4">
    <source>
        <dbReference type="Proteomes" id="UP000054537"/>
    </source>
</evidence>
<gene>
    <name evidence="3" type="ORF">MB27_13475</name>
</gene>
<reference evidence="3 4" key="1">
    <citation type="submission" date="2014-10" db="EMBL/GenBank/DDBJ databases">
        <title>Draft genome sequence of Actinoplanes utahensis NRRL 12052.</title>
        <authorList>
            <person name="Velasco-Bucheli B."/>
            <person name="del Cerro C."/>
            <person name="Hormigo D."/>
            <person name="Garcia J.L."/>
            <person name="Acebal C."/>
            <person name="Arroyo M."/>
            <person name="de la Mata I."/>
        </authorList>
    </citation>
    <scope>NUCLEOTIDE SEQUENCE [LARGE SCALE GENOMIC DNA]</scope>
    <source>
        <strain evidence="3 4">NRRL 12052</strain>
    </source>
</reference>
<dbReference type="InterPro" id="IPR015943">
    <property type="entry name" value="WD40/YVTN_repeat-like_dom_sf"/>
</dbReference>